<organism evidence="2 3">
    <name type="scientific">Neptunomonas antarctica</name>
    <dbReference type="NCBI Taxonomy" id="619304"/>
    <lineage>
        <taxon>Bacteria</taxon>
        <taxon>Pseudomonadati</taxon>
        <taxon>Pseudomonadota</taxon>
        <taxon>Gammaproteobacteria</taxon>
        <taxon>Oceanospirillales</taxon>
        <taxon>Oceanospirillaceae</taxon>
        <taxon>Neptunomonas</taxon>
    </lineage>
</organism>
<dbReference type="PANTHER" id="PTHR33747:SF1">
    <property type="entry name" value="ADENYLATE CYCLASE-ASSOCIATED CAP C-TERMINAL DOMAIN-CONTAINING PROTEIN"/>
    <property type="match status" value="1"/>
</dbReference>
<keyword evidence="3" id="KW-1185">Reference proteome</keyword>
<proteinExistence type="predicted"/>
<dbReference type="Pfam" id="PF17775">
    <property type="entry name" value="YchJ_M-like"/>
    <property type="match status" value="1"/>
</dbReference>
<dbReference type="InterPro" id="IPR048469">
    <property type="entry name" value="YchJ-like_M"/>
</dbReference>
<dbReference type="Pfam" id="PF02810">
    <property type="entry name" value="SEC-C"/>
    <property type="match status" value="1"/>
</dbReference>
<dbReference type="InterPro" id="IPR032710">
    <property type="entry name" value="NTF2-like_dom_sf"/>
</dbReference>
<dbReference type="OrthoDB" id="21421at2"/>
<protein>
    <submittedName>
        <fullName evidence="2">SEC-C motif-containing protein</fullName>
    </submittedName>
</protein>
<dbReference type="InterPro" id="IPR004027">
    <property type="entry name" value="SEC_C_motif"/>
</dbReference>
<evidence type="ECO:0000313" key="2">
    <source>
        <dbReference type="EMBL" id="SIS99102.1"/>
    </source>
</evidence>
<dbReference type="SUPFAM" id="SSF54427">
    <property type="entry name" value="NTF2-like"/>
    <property type="match status" value="1"/>
</dbReference>
<feature type="domain" description="YchJ-like middle NTF2-like" evidence="1">
    <location>
        <begin position="35"/>
        <end position="134"/>
    </location>
</feature>
<dbReference type="NCBIfam" id="NF002486">
    <property type="entry name" value="PRK01752.1"/>
    <property type="match status" value="1"/>
</dbReference>
<dbReference type="PANTHER" id="PTHR33747">
    <property type="entry name" value="UPF0225 PROTEIN SCO1677"/>
    <property type="match status" value="1"/>
</dbReference>
<dbReference type="AlphaFoldDB" id="A0A1N7NLB6"/>
<dbReference type="Proteomes" id="UP000185999">
    <property type="component" value="Unassembled WGS sequence"/>
</dbReference>
<evidence type="ECO:0000259" key="1">
    <source>
        <dbReference type="Pfam" id="PF17775"/>
    </source>
</evidence>
<dbReference type="STRING" id="619304.SAMN05421760_11023"/>
<dbReference type="EMBL" id="FTOE01000010">
    <property type="protein sequence ID" value="SIS99102.1"/>
    <property type="molecule type" value="Genomic_DNA"/>
</dbReference>
<sequence>MLTSQTTEQRCPCGSEKPFAYCCEPYIEGQKPAPTAEQLMRSRYTAFALGAIDYLIDTTAPEKRDVIDRAIIAEQIQFTTWTGLTILDKEAGHKGDSKGVVEFEAKFETDEEHCILHERSNFYAKNGQWYYVDGEVDVRSAT</sequence>
<dbReference type="RefSeq" id="WP_054339860.1">
    <property type="nucleotide sequence ID" value="NZ_FTOE01000010.1"/>
</dbReference>
<name>A0A1N7NLB6_9GAMM</name>
<reference evidence="3" key="1">
    <citation type="submission" date="2017-01" db="EMBL/GenBank/DDBJ databases">
        <authorList>
            <person name="Varghese N."/>
            <person name="Submissions S."/>
        </authorList>
    </citation>
    <scope>NUCLEOTIDE SEQUENCE [LARGE SCALE GENOMIC DNA]</scope>
    <source>
        <strain evidence="3">DSM 22306</strain>
    </source>
</reference>
<accession>A0A1N7NLB6</accession>
<dbReference type="Gene3D" id="3.10.450.50">
    <property type="match status" value="1"/>
</dbReference>
<evidence type="ECO:0000313" key="3">
    <source>
        <dbReference type="Proteomes" id="UP000185999"/>
    </source>
</evidence>
<gene>
    <name evidence="2" type="ORF">SAMN05421760_11023</name>
</gene>